<dbReference type="EMBL" id="JAGIOO010000001">
    <property type="protein sequence ID" value="MBP2475012.1"/>
    <property type="molecule type" value="Genomic_DNA"/>
</dbReference>
<evidence type="ECO:0000313" key="3">
    <source>
        <dbReference type="EMBL" id="MBP2475012.1"/>
    </source>
</evidence>
<keyword evidence="2" id="KW-0472">Membrane</keyword>
<accession>A0ABS5AEK1</accession>
<evidence type="ECO:0000256" key="2">
    <source>
        <dbReference type="SAM" id="Phobius"/>
    </source>
</evidence>
<reference evidence="3 4" key="1">
    <citation type="submission" date="2021-03" db="EMBL/GenBank/DDBJ databases">
        <title>Sequencing the genomes of 1000 actinobacteria strains.</title>
        <authorList>
            <person name="Klenk H.-P."/>
        </authorList>
    </citation>
    <scope>NUCLEOTIDE SEQUENCE [LARGE SCALE GENOMIC DNA]</scope>
    <source>
        <strain evidence="3 4">DSM 44580</strain>
    </source>
</reference>
<comment type="caution">
    <text evidence="3">The sequence shown here is derived from an EMBL/GenBank/DDBJ whole genome shotgun (WGS) entry which is preliminary data.</text>
</comment>
<gene>
    <name evidence="3" type="ORF">JOF53_003884</name>
</gene>
<keyword evidence="2" id="KW-1133">Transmembrane helix</keyword>
<dbReference type="InterPro" id="IPR019681">
    <property type="entry name" value="DUF2530"/>
</dbReference>
<feature type="region of interest" description="Disordered" evidence="1">
    <location>
        <begin position="1"/>
        <end position="28"/>
    </location>
</feature>
<evidence type="ECO:0000313" key="4">
    <source>
        <dbReference type="Proteomes" id="UP001519363"/>
    </source>
</evidence>
<organism evidence="3 4">
    <name type="scientific">Crossiella equi</name>
    <dbReference type="NCBI Taxonomy" id="130796"/>
    <lineage>
        <taxon>Bacteria</taxon>
        <taxon>Bacillati</taxon>
        <taxon>Actinomycetota</taxon>
        <taxon>Actinomycetes</taxon>
        <taxon>Pseudonocardiales</taxon>
        <taxon>Pseudonocardiaceae</taxon>
        <taxon>Crossiella</taxon>
    </lineage>
</organism>
<dbReference type="RefSeq" id="WP_249044474.1">
    <property type="nucleotide sequence ID" value="NZ_JAGIOO010000001.1"/>
</dbReference>
<evidence type="ECO:0008006" key="5">
    <source>
        <dbReference type="Google" id="ProtNLM"/>
    </source>
</evidence>
<evidence type="ECO:0000256" key="1">
    <source>
        <dbReference type="SAM" id="MobiDB-lite"/>
    </source>
</evidence>
<feature type="transmembrane region" description="Helical" evidence="2">
    <location>
        <begin position="30"/>
        <end position="51"/>
    </location>
</feature>
<sequence>MAENSETDPVTNTQTPPPPPPLPRRLTDPVPSVVVGTAAFAVVFVVLLVSWGTTSVWTWTCLVGVVLGFMGLSVIAWQRSAARRGSRTAQTGL</sequence>
<keyword evidence="4" id="KW-1185">Reference proteome</keyword>
<name>A0ABS5AEK1_9PSEU</name>
<proteinExistence type="predicted"/>
<protein>
    <recommendedName>
        <fullName evidence="5">DUF2530 domain-containing protein</fullName>
    </recommendedName>
</protein>
<dbReference type="Proteomes" id="UP001519363">
    <property type="component" value="Unassembled WGS sequence"/>
</dbReference>
<dbReference type="Pfam" id="PF10745">
    <property type="entry name" value="DUF2530"/>
    <property type="match status" value="1"/>
</dbReference>
<keyword evidence="2" id="KW-0812">Transmembrane</keyword>
<feature type="transmembrane region" description="Helical" evidence="2">
    <location>
        <begin position="57"/>
        <end position="77"/>
    </location>
</feature>